<feature type="compositionally biased region" description="Polar residues" evidence="6">
    <location>
        <begin position="79"/>
        <end position="99"/>
    </location>
</feature>
<keyword evidence="7" id="KW-1133">Transmembrane helix</keyword>
<dbReference type="PROSITE" id="PS50888">
    <property type="entry name" value="BHLH"/>
    <property type="match status" value="1"/>
</dbReference>
<feature type="domain" description="BHLH" evidence="8">
    <location>
        <begin position="340"/>
        <end position="389"/>
    </location>
</feature>
<dbReference type="Proteomes" id="UP001408789">
    <property type="component" value="Unassembled WGS sequence"/>
</dbReference>
<dbReference type="InterPro" id="IPR045843">
    <property type="entry name" value="IND-like"/>
</dbReference>
<evidence type="ECO:0000256" key="2">
    <source>
        <dbReference type="ARBA" id="ARBA00023015"/>
    </source>
</evidence>
<sequence length="606" mass="67813">MDNCMMAEQCNKNPTATSSNSAAKWWPDVHASSICSWTAGGASYASNPLCDNSQKLNSNCSNGEEDASVSGSFVTNASNNSGLSMESSRQLAEKGSTNDPYAEAVSDNHHLWNQVLLEAGSTGELQNIPSRMFEPAACDYLKKIESGWEFSSPQNINQFQNKMIPSTVNSWSIGAPEDEISQQQFDHDQYIGQFTTIKNEPTDSNNIQCDGLFRRRILSGHAIDHYEATIQNQMVFGDNHHKSYYDGMSDMVCSNGRGFVDLVAFGSCVNKPLLDSNMSNKSMMNLPDRRKPAADSYQPIRPRSSTVTKFSGRGNGVVSEGKKKKSEDHSGPPLKKTKLETSTVSSTKVQVPKAKLGDKITILQQIVSPFGKTDTASVLWEAIGYIKCLQEQVQLLSNPYLKTNIIKDSWMRFETKGRGDMDLDLRSRGLCLVPVSCTPQVYHENNGSDNYWTPTSPPNTYALALFYSNRPRFPSSIGGTEPPDRTRRTAAIRLRISSPTTISRYYNSVFTREMLRGSLFEFKPLNALHRARTATLFFLVFGFSYLVLNRTFDSCQIRIPDYLISSTEMFSSALPFNSFSVSLLFHLSFHKISKMLWQLFINNYMF</sequence>
<dbReference type="GO" id="GO:0000981">
    <property type="term" value="F:DNA-binding transcription factor activity, RNA polymerase II-specific"/>
    <property type="evidence" value="ECO:0007669"/>
    <property type="project" value="TreeGrafter"/>
</dbReference>
<keyword evidence="7" id="KW-0812">Transmembrane</keyword>
<keyword evidence="2" id="KW-0805">Transcription regulation</keyword>
<dbReference type="GO" id="GO:0046983">
    <property type="term" value="F:protein dimerization activity"/>
    <property type="evidence" value="ECO:0007669"/>
    <property type="project" value="InterPro"/>
</dbReference>
<dbReference type="GO" id="GO:0000978">
    <property type="term" value="F:RNA polymerase II cis-regulatory region sequence-specific DNA binding"/>
    <property type="evidence" value="ECO:0007669"/>
    <property type="project" value="TreeGrafter"/>
</dbReference>
<dbReference type="GO" id="GO:0005634">
    <property type="term" value="C:nucleus"/>
    <property type="evidence" value="ECO:0007669"/>
    <property type="project" value="UniProtKB-SubCell"/>
</dbReference>
<keyword evidence="7" id="KW-0472">Membrane</keyword>
<feature type="region of interest" description="Disordered" evidence="6">
    <location>
        <begin position="79"/>
        <end position="103"/>
    </location>
</feature>
<dbReference type="EMBL" id="JBCNJP010000027">
    <property type="protein sequence ID" value="KAK9051178.1"/>
    <property type="molecule type" value="Genomic_DNA"/>
</dbReference>
<keyword evidence="4" id="KW-0804">Transcription</keyword>
<proteinExistence type="predicted"/>
<keyword evidence="3" id="KW-0238">DNA-binding</keyword>
<evidence type="ECO:0000256" key="6">
    <source>
        <dbReference type="SAM" id="MobiDB-lite"/>
    </source>
</evidence>
<dbReference type="InterPro" id="IPR011598">
    <property type="entry name" value="bHLH_dom"/>
</dbReference>
<name>A0AAP0GIR3_9ASTR</name>
<reference evidence="9 10" key="1">
    <citation type="submission" date="2024-04" db="EMBL/GenBank/DDBJ databases">
        <title>The reference genome of an endangered Asteraceae, Deinandra increscens subsp. villosa, native to the Central Coast of California.</title>
        <authorList>
            <person name="Guilliams M."/>
            <person name="Hasenstab-Lehman K."/>
            <person name="Meyer R."/>
            <person name="Mcevoy S."/>
        </authorList>
    </citation>
    <scope>NUCLEOTIDE SEQUENCE [LARGE SCALE GENOMIC DNA]</scope>
    <source>
        <tissue evidence="9">Leaf</tissue>
    </source>
</reference>
<dbReference type="PANTHER" id="PTHR16223">
    <property type="entry name" value="TRANSCRIPTION FACTOR BHLH83-RELATED"/>
    <property type="match status" value="1"/>
</dbReference>
<keyword evidence="5" id="KW-0539">Nucleus</keyword>
<feature type="transmembrane region" description="Helical" evidence="7">
    <location>
        <begin position="531"/>
        <end position="548"/>
    </location>
</feature>
<dbReference type="PANTHER" id="PTHR16223:SF368">
    <property type="entry name" value="MYC-TYPE, BASIC HELIX-LOOP-HELIX (BHLH) DOMAIN-CONTAINING PROTEIN-RELATED"/>
    <property type="match status" value="1"/>
</dbReference>
<evidence type="ECO:0000259" key="8">
    <source>
        <dbReference type="PROSITE" id="PS50888"/>
    </source>
</evidence>
<evidence type="ECO:0000256" key="3">
    <source>
        <dbReference type="ARBA" id="ARBA00023125"/>
    </source>
</evidence>
<keyword evidence="10" id="KW-1185">Reference proteome</keyword>
<evidence type="ECO:0000256" key="7">
    <source>
        <dbReference type="SAM" id="Phobius"/>
    </source>
</evidence>
<evidence type="ECO:0000256" key="4">
    <source>
        <dbReference type="ARBA" id="ARBA00023163"/>
    </source>
</evidence>
<comment type="subcellular location">
    <subcellularLocation>
        <location evidence="1">Nucleus</location>
    </subcellularLocation>
</comment>
<evidence type="ECO:0000256" key="5">
    <source>
        <dbReference type="ARBA" id="ARBA00023242"/>
    </source>
</evidence>
<organism evidence="9 10">
    <name type="scientific">Deinandra increscens subsp. villosa</name>
    <dbReference type="NCBI Taxonomy" id="3103831"/>
    <lineage>
        <taxon>Eukaryota</taxon>
        <taxon>Viridiplantae</taxon>
        <taxon>Streptophyta</taxon>
        <taxon>Embryophyta</taxon>
        <taxon>Tracheophyta</taxon>
        <taxon>Spermatophyta</taxon>
        <taxon>Magnoliopsida</taxon>
        <taxon>eudicotyledons</taxon>
        <taxon>Gunneridae</taxon>
        <taxon>Pentapetalae</taxon>
        <taxon>asterids</taxon>
        <taxon>campanulids</taxon>
        <taxon>Asterales</taxon>
        <taxon>Asteraceae</taxon>
        <taxon>Asteroideae</taxon>
        <taxon>Heliantheae alliance</taxon>
        <taxon>Madieae</taxon>
        <taxon>Madiinae</taxon>
        <taxon>Deinandra</taxon>
    </lineage>
</organism>
<evidence type="ECO:0000256" key="1">
    <source>
        <dbReference type="ARBA" id="ARBA00004123"/>
    </source>
</evidence>
<protein>
    <recommendedName>
        <fullName evidence="8">BHLH domain-containing protein</fullName>
    </recommendedName>
</protein>
<dbReference type="InterPro" id="IPR036638">
    <property type="entry name" value="HLH_DNA-bd_sf"/>
</dbReference>
<dbReference type="InterPro" id="IPR045239">
    <property type="entry name" value="bHLH95_bHLH"/>
</dbReference>
<dbReference type="AlphaFoldDB" id="A0AAP0GIR3"/>
<feature type="region of interest" description="Disordered" evidence="6">
    <location>
        <begin position="280"/>
        <end position="343"/>
    </location>
</feature>
<evidence type="ECO:0000313" key="9">
    <source>
        <dbReference type="EMBL" id="KAK9051178.1"/>
    </source>
</evidence>
<evidence type="ECO:0000313" key="10">
    <source>
        <dbReference type="Proteomes" id="UP001408789"/>
    </source>
</evidence>
<comment type="caution">
    <text evidence="9">The sequence shown here is derived from an EMBL/GenBank/DDBJ whole genome shotgun (WGS) entry which is preliminary data.</text>
</comment>
<gene>
    <name evidence="9" type="ORF">SSX86_027804</name>
</gene>
<accession>A0AAP0GIR3</accession>
<dbReference type="CDD" id="cd11393">
    <property type="entry name" value="bHLH_AtbHLH_like"/>
    <property type="match status" value="1"/>
</dbReference>
<dbReference type="SUPFAM" id="SSF47459">
    <property type="entry name" value="HLH, helix-loop-helix DNA-binding domain"/>
    <property type="match status" value="1"/>
</dbReference>